<name>A0A0A8YFN0_ARUDO</name>
<organism evidence="1">
    <name type="scientific">Arundo donax</name>
    <name type="common">Giant reed</name>
    <name type="synonym">Donax arundinaceus</name>
    <dbReference type="NCBI Taxonomy" id="35708"/>
    <lineage>
        <taxon>Eukaryota</taxon>
        <taxon>Viridiplantae</taxon>
        <taxon>Streptophyta</taxon>
        <taxon>Embryophyta</taxon>
        <taxon>Tracheophyta</taxon>
        <taxon>Spermatophyta</taxon>
        <taxon>Magnoliopsida</taxon>
        <taxon>Liliopsida</taxon>
        <taxon>Poales</taxon>
        <taxon>Poaceae</taxon>
        <taxon>PACMAD clade</taxon>
        <taxon>Arundinoideae</taxon>
        <taxon>Arundineae</taxon>
        <taxon>Arundo</taxon>
    </lineage>
</organism>
<accession>A0A0A8YFN0</accession>
<reference evidence="1" key="2">
    <citation type="journal article" date="2015" name="Data Brief">
        <title>Shoot transcriptome of the giant reed, Arundo donax.</title>
        <authorList>
            <person name="Barrero R.A."/>
            <person name="Guerrero F.D."/>
            <person name="Moolhuijzen P."/>
            <person name="Goolsby J.A."/>
            <person name="Tidwell J."/>
            <person name="Bellgard S.E."/>
            <person name="Bellgard M.I."/>
        </authorList>
    </citation>
    <scope>NUCLEOTIDE SEQUENCE</scope>
    <source>
        <tissue evidence="1">Shoot tissue taken approximately 20 cm above the soil surface</tissue>
    </source>
</reference>
<reference evidence="1" key="1">
    <citation type="submission" date="2014-09" db="EMBL/GenBank/DDBJ databases">
        <authorList>
            <person name="Magalhaes I.L.F."/>
            <person name="Oliveira U."/>
            <person name="Santos F.R."/>
            <person name="Vidigal T.H.D.A."/>
            <person name="Brescovit A.D."/>
            <person name="Santos A.J."/>
        </authorList>
    </citation>
    <scope>NUCLEOTIDE SEQUENCE</scope>
    <source>
        <tissue evidence="1">Shoot tissue taken approximately 20 cm above the soil surface</tissue>
    </source>
</reference>
<protein>
    <submittedName>
        <fullName evidence="1">Uncharacterized protein</fullName>
    </submittedName>
</protein>
<dbReference type="EMBL" id="GBRH01273367">
    <property type="protein sequence ID" value="JAD24528.1"/>
    <property type="molecule type" value="Transcribed_RNA"/>
</dbReference>
<sequence length="46" mass="4983">MTNPRHNLPSAQINFILASYCLVNNGVLGFIHTTIPCFSLVPSPIA</sequence>
<evidence type="ECO:0000313" key="1">
    <source>
        <dbReference type="EMBL" id="JAD24528.1"/>
    </source>
</evidence>
<proteinExistence type="predicted"/>
<dbReference type="AlphaFoldDB" id="A0A0A8YFN0"/>